<dbReference type="EC" id="2.7.7.7" evidence="11"/>
<keyword evidence="9 11" id="KW-0239">DNA-directed DNA polymerase</keyword>
<proteinExistence type="inferred from homology"/>
<dbReference type="SMART" id="SM00382">
    <property type="entry name" value="AAA"/>
    <property type="match status" value="1"/>
</dbReference>
<accession>A0A6V8MG39</accession>
<dbReference type="GO" id="GO:0046872">
    <property type="term" value="F:metal ion binding"/>
    <property type="evidence" value="ECO:0007669"/>
    <property type="project" value="UniProtKB-KW"/>
</dbReference>
<dbReference type="SUPFAM" id="SSF48019">
    <property type="entry name" value="post-AAA+ oligomerization domain-like"/>
    <property type="match status" value="1"/>
</dbReference>
<comment type="caution">
    <text evidence="14">The sequence shown here is derived from an EMBL/GenBank/DDBJ whole genome shotgun (WGS) entry which is preliminary data.</text>
</comment>
<keyword evidence="7" id="KW-0862">Zinc</keyword>
<dbReference type="Pfam" id="PF12169">
    <property type="entry name" value="DNA_pol3_gamma3"/>
    <property type="match status" value="1"/>
</dbReference>
<evidence type="ECO:0000256" key="6">
    <source>
        <dbReference type="ARBA" id="ARBA00022741"/>
    </source>
</evidence>
<gene>
    <name evidence="11 14" type="primary">dnaX</name>
    <name evidence="14" type="ORF">GMST_12810</name>
</gene>
<dbReference type="InterPro" id="IPR001270">
    <property type="entry name" value="ClpA/B"/>
</dbReference>
<comment type="similarity">
    <text evidence="1 11">Belongs to the DnaX/STICHEL family.</text>
</comment>
<dbReference type="NCBIfam" id="NF011526">
    <property type="entry name" value="PRK14965.1"/>
    <property type="match status" value="1"/>
</dbReference>
<dbReference type="CDD" id="cd00009">
    <property type="entry name" value="AAA"/>
    <property type="match status" value="1"/>
</dbReference>
<dbReference type="NCBIfam" id="NF004046">
    <property type="entry name" value="PRK05563.1"/>
    <property type="match status" value="1"/>
</dbReference>
<evidence type="ECO:0000256" key="11">
    <source>
        <dbReference type="RuleBase" id="RU364063"/>
    </source>
</evidence>
<evidence type="ECO:0000256" key="8">
    <source>
        <dbReference type="ARBA" id="ARBA00022840"/>
    </source>
</evidence>
<dbReference type="Proteomes" id="UP000556026">
    <property type="component" value="Unassembled WGS sequence"/>
</dbReference>
<dbReference type="NCBIfam" id="TIGR02397">
    <property type="entry name" value="dnaX_nterm"/>
    <property type="match status" value="1"/>
</dbReference>
<feature type="domain" description="AAA+ ATPase" evidence="13">
    <location>
        <begin position="37"/>
        <end position="179"/>
    </location>
</feature>
<dbReference type="PRINTS" id="PR00300">
    <property type="entry name" value="CLPPROTEASEA"/>
</dbReference>
<dbReference type="GO" id="GO:0003677">
    <property type="term" value="F:DNA binding"/>
    <property type="evidence" value="ECO:0007669"/>
    <property type="project" value="InterPro"/>
</dbReference>
<keyword evidence="8 11" id="KW-0067">ATP-binding</keyword>
<dbReference type="CDD" id="cd18137">
    <property type="entry name" value="HLD_clamp_pol_III_gamma_tau"/>
    <property type="match status" value="1"/>
</dbReference>
<evidence type="ECO:0000313" key="15">
    <source>
        <dbReference type="Proteomes" id="UP000556026"/>
    </source>
</evidence>
<dbReference type="Pfam" id="PF22608">
    <property type="entry name" value="DNAX_ATPase_lid"/>
    <property type="match status" value="1"/>
</dbReference>
<comment type="subunit">
    <text evidence="11">DNA polymerase III contains a core (composed of alpha, epsilon and theta chains) that associates with a tau subunit. This core dimerizes to form the POLIII' complex. PolIII' associates with the gamma complex (composed of gamma, delta, delta', psi and chi chains) and with the beta chain to form the complete DNA polymerase III complex.</text>
</comment>
<dbReference type="PANTHER" id="PTHR11669">
    <property type="entry name" value="REPLICATION FACTOR C / DNA POLYMERASE III GAMMA-TAU SUBUNIT"/>
    <property type="match status" value="1"/>
</dbReference>
<evidence type="ECO:0000313" key="14">
    <source>
        <dbReference type="EMBL" id="GFO58956.1"/>
    </source>
</evidence>
<feature type="compositionally biased region" description="Low complexity" evidence="12">
    <location>
        <begin position="406"/>
        <end position="436"/>
    </location>
</feature>
<keyword evidence="6 11" id="KW-0547">Nucleotide-binding</keyword>
<organism evidence="14 15">
    <name type="scientific">Geomonas silvestris</name>
    <dbReference type="NCBI Taxonomy" id="2740184"/>
    <lineage>
        <taxon>Bacteria</taxon>
        <taxon>Pseudomonadati</taxon>
        <taxon>Thermodesulfobacteriota</taxon>
        <taxon>Desulfuromonadia</taxon>
        <taxon>Geobacterales</taxon>
        <taxon>Geobacteraceae</taxon>
        <taxon>Geomonas</taxon>
    </lineage>
</organism>
<evidence type="ECO:0000256" key="7">
    <source>
        <dbReference type="ARBA" id="ARBA00022833"/>
    </source>
</evidence>
<dbReference type="Gene3D" id="1.20.272.10">
    <property type="match status" value="1"/>
</dbReference>
<keyword evidence="3 11" id="KW-0548">Nucleotidyltransferase</keyword>
<dbReference type="GO" id="GO:0003887">
    <property type="term" value="F:DNA-directed DNA polymerase activity"/>
    <property type="evidence" value="ECO:0007669"/>
    <property type="project" value="UniProtKB-KW"/>
</dbReference>
<dbReference type="GO" id="GO:0009360">
    <property type="term" value="C:DNA polymerase III complex"/>
    <property type="evidence" value="ECO:0007669"/>
    <property type="project" value="InterPro"/>
</dbReference>
<dbReference type="PANTHER" id="PTHR11669:SF0">
    <property type="entry name" value="PROTEIN STICHEL-LIKE 2"/>
    <property type="match status" value="1"/>
</dbReference>
<evidence type="ECO:0000256" key="3">
    <source>
        <dbReference type="ARBA" id="ARBA00022695"/>
    </source>
</evidence>
<evidence type="ECO:0000256" key="9">
    <source>
        <dbReference type="ARBA" id="ARBA00022932"/>
    </source>
</evidence>
<evidence type="ECO:0000259" key="13">
    <source>
        <dbReference type="SMART" id="SM00382"/>
    </source>
</evidence>
<sequence length="577" mass="62255">MSYQVLARKWRPQTFTDLVGQEHVSQTLKNAIDGGRVAHAFLFTGARGVGKTSSARILAKALNCEEGLSVEPCNHCSACLEITEGNSVDVFEIDGASNTGVDDIRELRDNIKYLPSRSRYKIFIIDEVHMLTTNAFNALLKTLEEPPAHVKFIFATTEPHKVPITILSRCQRFDFKRIALPRIVSRLRYIVDQEGVSVSDEALTIVARKGDGSMRDSLTTLDQVLAFCGEQVSDEQVAALLGVVDRRLILDAAAAVFERDLRGVLELVARVDSFGYNMRQFCQELIDLFRAVAIIQAVGDAHGLLDLSEAELSELAGLAKTQSPGELQRHLTLLLKAEGEMGQASFPRLVLEMALMKMATLRPAVPVQELLQRIAALEGGAPPAARPAQPAAAERPAQPPRPAAPSAPAGQGAPSVAAPRQSAGPAPAAPAAQAAPAGPPVDTGDLWGSLVRFVKGKKPLLGSLLEQVYPVRVTRENLELGCLAGSYELRLVQDPDKMNELKALAREHFGGQPSLKVVALDAVPTNAAPSLSEKKSLEDAERAATLRREAEEHPLVTAAVEIFDGEIAEVTEIKTKP</sequence>
<evidence type="ECO:0000256" key="12">
    <source>
        <dbReference type="SAM" id="MobiDB-lite"/>
    </source>
</evidence>
<evidence type="ECO:0000256" key="5">
    <source>
        <dbReference type="ARBA" id="ARBA00022723"/>
    </source>
</evidence>
<dbReference type="InterPro" id="IPR003593">
    <property type="entry name" value="AAA+_ATPase"/>
</dbReference>
<reference evidence="15" key="1">
    <citation type="submission" date="2020-06" db="EMBL/GenBank/DDBJ databases">
        <title>Draft genomic sequence of Geomonas sp. Red330.</title>
        <authorList>
            <person name="Itoh H."/>
            <person name="Zhenxing X."/>
            <person name="Ushijima N."/>
            <person name="Masuda Y."/>
            <person name="Shiratori Y."/>
            <person name="Senoo K."/>
        </authorList>
    </citation>
    <scope>NUCLEOTIDE SEQUENCE [LARGE SCALE GENOMIC DNA]</scope>
    <source>
        <strain evidence="15">Red330</strain>
    </source>
</reference>
<keyword evidence="5" id="KW-0479">Metal-binding</keyword>
<dbReference type="Gene3D" id="1.10.8.60">
    <property type="match status" value="1"/>
</dbReference>
<dbReference type="EMBL" id="BLXX01000003">
    <property type="protein sequence ID" value="GFO58956.1"/>
    <property type="molecule type" value="Genomic_DNA"/>
</dbReference>
<keyword evidence="15" id="KW-1185">Reference proteome</keyword>
<evidence type="ECO:0000256" key="2">
    <source>
        <dbReference type="ARBA" id="ARBA00022679"/>
    </source>
</evidence>
<dbReference type="InterPro" id="IPR027417">
    <property type="entry name" value="P-loop_NTPase"/>
</dbReference>
<dbReference type="InterPro" id="IPR045085">
    <property type="entry name" value="HLD_clamp_pol_III_gamma_tau"/>
</dbReference>
<feature type="region of interest" description="Disordered" evidence="12">
    <location>
        <begin position="381"/>
        <end position="440"/>
    </location>
</feature>
<dbReference type="Gene3D" id="3.40.50.300">
    <property type="entry name" value="P-loop containing nucleotide triphosphate hydrolases"/>
    <property type="match status" value="1"/>
</dbReference>
<dbReference type="AlphaFoldDB" id="A0A6V8MG39"/>
<comment type="function">
    <text evidence="11">DNA polymerase III is a complex, multichain enzyme responsible for most of the replicative synthesis in bacteria. This DNA polymerase also exhibits 3' to 5' exonuclease activity.</text>
</comment>
<name>A0A6V8MG39_9BACT</name>
<dbReference type="InterPro" id="IPR022754">
    <property type="entry name" value="DNA_pol_III_gamma-3"/>
</dbReference>
<dbReference type="InterPro" id="IPR008921">
    <property type="entry name" value="DNA_pol3_clamp-load_cplx_C"/>
</dbReference>
<evidence type="ECO:0000256" key="10">
    <source>
        <dbReference type="ARBA" id="ARBA00049244"/>
    </source>
</evidence>
<dbReference type="FunFam" id="1.10.8.60:FF:000013">
    <property type="entry name" value="DNA polymerase III subunit gamma/tau"/>
    <property type="match status" value="1"/>
</dbReference>
<dbReference type="Pfam" id="PF13177">
    <property type="entry name" value="DNA_pol3_delta2"/>
    <property type="match status" value="1"/>
</dbReference>
<dbReference type="InterPro" id="IPR012763">
    <property type="entry name" value="DNA_pol_III_sug/sutau_N"/>
</dbReference>
<keyword evidence="2 11" id="KW-0808">Transferase</keyword>
<dbReference type="GO" id="GO:0005524">
    <property type="term" value="F:ATP binding"/>
    <property type="evidence" value="ECO:0007669"/>
    <property type="project" value="UniProtKB-KW"/>
</dbReference>
<keyword evidence="4 11" id="KW-0235">DNA replication</keyword>
<dbReference type="SUPFAM" id="SSF52540">
    <property type="entry name" value="P-loop containing nucleoside triphosphate hydrolases"/>
    <property type="match status" value="1"/>
</dbReference>
<evidence type="ECO:0000256" key="4">
    <source>
        <dbReference type="ARBA" id="ARBA00022705"/>
    </source>
</evidence>
<dbReference type="InterPro" id="IPR050238">
    <property type="entry name" value="DNA_Rep/Repair_Clamp_Loader"/>
</dbReference>
<evidence type="ECO:0000256" key="1">
    <source>
        <dbReference type="ARBA" id="ARBA00006360"/>
    </source>
</evidence>
<comment type="catalytic activity">
    <reaction evidence="10 11">
        <text>DNA(n) + a 2'-deoxyribonucleoside 5'-triphosphate = DNA(n+1) + diphosphate</text>
        <dbReference type="Rhea" id="RHEA:22508"/>
        <dbReference type="Rhea" id="RHEA-COMP:17339"/>
        <dbReference type="Rhea" id="RHEA-COMP:17340"/>
        <dbReference type="ChEBI" id="CHEBI:33019"/>
        <dbReference type="ChEBI" id="CHEBI:61560"/>
        <dbReference type="ChEBI" id="CHEBI:173112"/>
        <dbReference type="EC" id="2.7.7.7"/>
    </reaction>
</comment>
<protein>
    <recommendedName>
        <fullName evidence="11">DNA polymerase III subunit gamma/tau</fullName>
        <ecNumber evidence="11">2.7.7.7</ecNumber>
    </recommendedName>
</protein>
<dbReference type="FunFam" id="3.40.50.300:FF:000014">
    <property type="entry name" value="DNA polymerase III subunit gamma/tau"/>
    <property type="match status" value="1"/>
</dbReference>
<feature type="compositionally biased region" description="Low complexity" evidence="12">
    <location>
        <begin position="381"/>
        <end position="396"/>
    </location>
</feature>
<dbReference type="GO" id="GO:0006261">
    <property type="term" value="P:DNA-templated DNA replication"/>
    <property type="evidence" value="ECO:0007669"/>
    <property type="project" value="TreeGrafter"/>
</dbReference>
<dbReference type="RefSeq" id="WP_183353810.1">
    <property type="nucleotide sequence ID" value="NZ_BLXX01000003.1"/>
</dbReference>